<organism evidence="1 2">
    <name type="scientific">Cetraspora pellucida</name>
    <dbReference type="NCBI Taxonomy" id="1433469"/>
    <lineage>
        <taxon>Eukaryota</taxon>
        <taxon>Fungi</taxon>
        <taxon>Fungi incertae sedis</taxon>
        <taxon>Mucoromycota</taxon>
        <taxon>Glomeromycotina</taxon>
        <taxon>Glomeromycetes</taxon>
        <taxon>Diversisporales</taxon>
        <taxon>Gigasporaceae</taxon>
        <taxon>Cetraspora</taxon>
    </lineage>
</organism>
<keyword evidence="2" id="KW-1185">Reference proteome</keyword>
<evidence type="ECO:0000313" key="2">
    <source>
        <dbReference type="Proteomes" id="UP000789366"/>
    </source>
</evidence>
<comment type="caution">
    <text evidence="1">The sequence shown here is derived from an EMBL/GenBank/DDBJ whole genome shotgun (WGS) entry which is preliminary data.</text>
</comment>
<sequence length="217" mass="25635">FIMDYSKIKINVNGVGYNYSGQYYHMTVSSTSRNEFQTGFGVITPPGYYDRGGVFWHIYINSTNRDGWAAGFGVITLANCYESDFYKLLTYLNDNARNNKNLQNEIDTLKKKNDELQNKIKEQEGIYQELKNVEKQAEECLNIIQKTFEEKLDNLVETTFKRSEKTRKFDSKKTDTIVYKLHRCLYHLDEVNYDNYENKNENERLDRLVNECKKLNN</sequence>
<evidence type="ECO:0000313" key="1">
    <source>
        <dbReference type="EMBL" id="CAG8619276.1"/>
    </source>
</evidence>
<reference evidence="1" key="1">
    <citation type="submission" date="2021-06" db="EMBL/GenBank/DDBJ databases">
        <authorList>
            <person name="Kallberg Y."/>
            <person name="Tangrot J."/>
            <person name="Rosling A."/>
        </authorList>
    </citation>
    <scope>NUCLEOTIDE SEQUENCE</scope>
    <source>
        <strain evidence="1">28 12/20/2015</strain>
    </source>
</reference>
<feature type="non-terminal residue" evidence="1">
    <location>
        <position position="1"/>
    </location>
</feature>
<gene>
    <name evidence="1" type="ORF">SPELUC_LOCUS7804</name>
</gene>
<protein>
    <submittedName>
        <fullName evidence="1">12270_t:CDS:1</fullName>
    </submittedName>
</protein>
<dbReference type="EMBL" id="CAJVPW010010803">
    <property type="protein sequence ID" value="CAG8619276.1"/>
    <property type="molecule type" value="Genomic_DNA"/>
</dbReference>
<dbReference type="Proteomes" id="UP000789366">
    <property type="component" value="Unassembled WGS sequence"/>
</dbReference>
<name>A0ACA9N5H4_9GLOM</name>
<accession>A0ACA9N5H4</accession>
<proteinExistence type="predicted"/>